<dbReference type="EMBL" id="BARW01041613">
    <property type="protein sequence ID" value="GAJ17074.1"/>
    <property type="molecule type" value="Genomic_DNA"/>
</dbReference>
<accession>X1UHR0</accession>
<feature type="non-terminal residue" evidence="1">
    <location>
        <position position="1"/>
    </location>
</feature>
<dbReference type="Pfam" id="PF20095">
    <property type="entry name" value="DUF6485"/>
    <property type="match status" value="1"/>
</dbReference>
<comment type="caution">
    <text evidence="1">The sequence shown here is derived from an EMBL/GenBank/DDBJ whole genome shotgun (WGS) entry which is preliminary data.</text>
</comment>
<reference evidence="1" key="1">
    <citation type="journal article" date="2014" name="Front. Microbiol.">
        <title>High frequency of phylogenetically diverse reductive dehalogenase-homologous genes in deep subseafloor sedimentary metagenomes.</title>
        <authorList>
            <person name="Kawai M."/>
            <person name="Futagami T."/>
            <person name="Toyoda A."/>
            <person name="Takaki Y."/>
            <person name="Nishi S."/>
            <person name="Hori S."/>
            <person name="Arai W."/>
            <person name="Tsubouchi T."/>
            <person name="Morono Y."/>
            <person name="Uchiyama I."/>
            <person name="Ito T."/>
            <person name="Fujiyama A."/>
            <person name="Inagaki F."/>
            <person name="Takami H."/>
        </authorList>
    </citation>
    <scope>NUCLEOTIDE SEQUENCE</scope>
    <source>
        <strain evidence="1">Expedition CK06-06</strain>
    </source>
</reference>
<protein>
    <recommendedName>
        <fullName evidence="2">Cytosolic protein</fullName>
    </recommendedName>
</protein>
<dbReference type="AlphaFoldDB" id="X1UHR0"/>
<sequence>PCSKKGICCECIKYHRDMGELPACYFPDNVERGYDRSIENFIRIYQDRGHSWN</sequence>
<evidence type="ECO:0008006" key="2">
    <source>
        <dbReference type="Google" id="ProtNLM"/>
    </source>
</evidence>
<evidence type="ECO:0000313" key="1">
    <source>
        <dbReference type="EMBL" id="GAJ17074.1"/>
    </source>
</evidence>
<name>X1UHR0_9ZZZZ</name>
<proteinExistence type="predicted"/>
<organism evidence="1">
    <name type="scientific">marine sediment metagenome</name>
    <dbReference type="NCBI Taxonomy" id="412755"/>
    <lineage>
        <taxon>unclassified sequences</taxon>
        <taxon>metagenomes</taxon>
        <taxon>ecological metagenomes</taxon>
    </lineage>
</organism>
<gene>
    <name evidence="1" type="ORF">S12H4_62205</name>
</gene>